<evidence type="ECO:0000256" key="2">
    <source>
        <dbReference type="ARBA" id="ARBA00022679"/>
    </source>
</evidence>
<dbReference type="InterPro" id="IPR042203">
    <property type="entry name" value="Leu/Phe-tRNA_Trfase_C"/>
</dbReference>
<dbReference type="AlphaFoldDB" id="A0A7M1S7L6"/>
<dbReference type="RefSeq" id="WP_197549528.1">
    <property type="nucleotide sequence ID" value="NZ_CP063164.1"/>
</dbReference>
<dbReference type="Proteomes" id="UP000595074">
    <property type="component" value="Chromosome"/>
</dbReference>
<accession>A0A7M1S7L6</accession>
<dbReference type="GO" id="GO:0030163">
    <property type="term" value="P:protein catabolic process"/>
    <property type="evidence" value="ECO:0007669"/>
    <property type="project" value="InterPro"/>
</dbReference>
<keyword evidence="2" id="KW-0808">Transferase</keyword>
<evidence type="ECO:0000256" key="3">
    <source>
        <dbReference type="ARBA" id="ARBA00023315"/>
    </source>
</evidence>
<keyword evidence="5" id="KW-1185">Reference proteome</keyword>
<keyword evidence="1" id="KW-0963">Cytoplasm</keyword>
<keyword evidence="3" id="KW-0012">Acyltransferase</keyword>
<evidence type="ECO:0000313" key="4">
    <source>
        <dbReference type="EMBL" id="QOR62709.1"/>
    </source>
</evidence>
<dbReference type="PANTHER" id="PTHR30098:SF2">
    <property type="entry name" value="LEUCYL_PHENYLALANYL-TRNA--PROTEIN TRANSFERASE"/>
    <property type="match status" value="1"/>
</dbReference>
<proteinExistence type="predicted"/>
<reference evidence="4 5" key="1">
    <citation type="submission" date="2020-10" db="EMBL/GenBank/DDBJ databases">
        <title>The genome of sulfurovum sp.</title>
        <authorList>
            <person name="Xie S."/>
            <person name="Shao Z."/>
            <person name="Jiang L."/>
        </authorList>
    </citation>
    <scope>NUCLEOTIDE SEQUENCE [LARGE SCALE GENOMIC DNA]</scope>
    <source>
        <strain evidence="4 5">ST-419</strain>
    </source>
</reference>
<evidence type="ECO:0000256" key="1">
    <source>
        <dbReference type="ARBA" id="ARBA00022490"/>
    </source>
</evidence>
<sequence length="233" mass="27312">MSEIQLGIYPLRYEDVTSPFILRKKIYPDMQKNYYWSDDFSPEFYIAQAKAGFIAVTDIYQGRELLLPEIQFSYALLHFEELHISRKVRRLLSKKNLSLTVSTDNITAVAQKIQTYHRQSWLTPNYLKILQATQKMKEDFQIITACIEENGDTVAGEIGYIIGNTYTSLSGFSSREKAYRNYGTAQLVLLARYLQENDFAFWNLGQSYMPYKFQLGARQYDRSTFLKLWFDNI</sequence>
<dbReference type="InterPro" id="IPR016181">
    <property type="entry name" value="Acyl_CoA_acyltransferase"/>
</dbReference>
<organism evidence="4 5">
    <name type="scientific">Sulfurovum indicum</name>
    <dbReference type="NCBI Taxonomy" id="2779528"/>
    <lineage>
        <taxon>Bacteria</taxon>
        <taxon>Pseudomonadati</taxon>
        <taxon>Campylobacterota</taxon>
        <taxon>Epsilonproteobacteria</taxon>
        <taxon>Campylobacterales</taxon>
        <taxon>Sulfurovaceae</taxon>
        <taxon>Sulfurovum</taxon>
    </lineage>
</organism>
<evidence type="ECO:0008006" key="6">
    <source>
        <dbReference type="Google" id="ProtNLM"/>
    </source>
</evidence>
<dbReference type="EMBL" id="CP063164">
    <property type="protein sequence ID" value="QOR62709.1"/>
    <property type="molecule type" value="Genomic_DNA"/>
</dbReference>
<name>A0A7M1S7L6_9BACT</name>
<dbReference type="GO" id="GO:0005737">
    <property type="term" value="C:cytoplasm"/>
    <property type="evidence" value="ECO:0007669"/>
    <property type="project" value="TreeGrafter"/>
</dbReference>
<dbReference type="InterPro" id="IPR004616">
    <property type="entry name" value="Leu/Phe-tRNA_Trfase"/>
</dbReference>
<dbReference type="Pfam" id="PF03588">
    <property type="entry name" value="Leu_Phe_trans"/>
    <property type="match status" value="1"/>
</dbReference>
<evidence type="ECO:0000313" key="5">
    <source>
        <dbReference type="Proteomes" id="UP000595074"/>
    </source>
</evidence>
<dbReference type="GO" id="GO:0008914">
    <property type="term" value="F:leucyl-tRNA--protein transferase activity"/>
    <property type="evidence" value="ECO:0007669"/>
    <property type="project" value="InterPro"/>
</dbReference>
<dbReference type="KEGG" id="sinu:IMZ28_04360"/>
<protein>
    <recommendedName>
        <fullName evidence="6">Leucyl/phenylalanyl-tRNA--protein transferase</fullName>
    </recommendedName>
</protein>
<dbReference type="SUPFAM" id="SSF55729">
    <property type="entry name" value="Acyl-CoA N-acyltransferases (Nat)"/>
    <property type="match status" value="1"/>
</dbReference>
<dbReference type="Gene3D" id="3.40.630.70">
    <property type="entry name" value="Leucyl/phenylalanyl-tRNA-protein transferase, C-terminal domain"/>
    <property type="match status" value="1"/>
</dbReference>
<gene>
    <name evidence="4" type="ORF">IMZ28_04360</name>
</gene>
<dbReference type="PANTHER" id="PTHR30098">
    <property type="entry name" value="LEUCYL/PHENYLALANYL-TRNA--PROTEIN TRANSFERASE"/>
    <property type="match status" value="1"/>
</dbReference>